<dbReference type="Proteomes" id="UP000541426">
    <property type="component" value="Unassembled WGS sequence"/>
</dbReference>
<accession>A0A7W6GT37</accession>
<dbReference type="RefSeq" id="WP_183967900.1">
    <property type="nucleotide sequence ID" value="NZ_BAABBZ010000019.1"/>
</dbReference>
<organism evidence="1 2">
    <name type="scientific">Sagittula marina</name>
    <dbReference type="NCBI Taxonomy" id="943940"/>
    <lineage>
        <taxon>Bacteria</taxon>
        <taxon>Pseudomonadati</taxon>
        <taxon>Pseudomonadota</taxon>
        <taxon>Alphaproteobacteria</taxon>
        <taxon>Rhodobacterales</taxon>
        <taxon>Roseobacteraceae</taxon>
        <taxon>Sagittula</taxon>
    </lineage>
</organism>
<dbReference type="AlphaFoldDB" id="A0A7W6GT37"/>
<evidence type="ECO:0000313" key="1">
    <source>
        <dbReference type="EMBL" id="MBB3987061.1"/>
    </source>
</evidence>
<evidence type="ECO:0000313" key="2">
    <source>
        <dbReference type="Proteomes" id="UP000541426"/>
    </source>
</evidence>
<proteinExistence type="predicted"/>
<name>A0A7W6GT37_9RHOB</name>
<reference evidence="1 2" key="1">
    <citation type="submission" date="2020-08" db="EMBL/GenBank/DDBJ databases">
        <title>Genomic Encyclopedia of Type Strains, Phase IV (KMG-IV): sequencing the most valuable type-strain genomes for metagenomic binning, comparative biology and taxonomic classification.</title>
        <authorList>
            <person name="Goeker M."/>
        </authorList>
    </citation>
    <scope>NUCLEOTIDE SEQUENCE [LARGE SCALE GENOMIC DNA]</scope>
    <source>
        <strain evidence="1 2">DSM 102235</strain>
    </source>
</reference>
<sequence length="53" mass="5680">MHKLLKTVTFQRADPQALPDSARAASRMGHGKCMTGRALNAEARLLRSVSAAS</sequence>
<gene>
    <name evidence="1" type="ORF">GGQ68_003405</name>
</gene>
<protein>
    <submittedName>
        <fullName evidence="1">Uncharacterized protein</fullName>
    </submittedName>
</protein>
<keyword evidence="2" id="KW-1185">Reference proteome</keyword>
<comment type="caution">
    <text evidence="1">The sequence shown here is derived from an EMBL/GenBank/DDBJ whole genome shotgun (WGS) entry which is preliminary data.</text>
</comment>
<dbReference type="EMBL" id="JACIEJ010000008">
    <property type="protein sequence ID" value="MBB3987061.1"/>
    <property type="molecule type" value="Genomic_DNA"/>
</dbReference>